<dbReference type="EMBL" id="JBHUDK010000002">
    <property type="protein sequence ID" value="MFD1597501.1"/>
    <property type="molecule type" value="Genomic_DNA"/>
</dbReference>
<feature type="domain" description="Transglutaminase-like" evidence="1">
    <location>
        <begin position="24"/>
        <end position="123"/>
    </location>
</feature>
<dbReference type="SUPFAM" id="SSF54001">
    <property type="entry name" value="Cysteine proteinases"/>
    <property type="match status" value="1"/>
</dbReference>
<dbReference type="RefSeq" id="WP_256421622.1">
    <property type="nucleotide sequence ID" value="NZ_JANHDI010000008.1"/>
</dbReference>
<dbReference type="InterPro" id="IPR002931">
    <property type="entry name" value="Transglutaminase-like"/>
</dbReference>
<dbReference type="Pfam" id="PF01841">
    <property type="entry name" value="Transglut_core"/>
    <property type="match status" value="1"/>
</dbReference>
<comment type="caution">
    <text evidence="2">The sequence shown here is derived from an EMBL/GenBank/DDBJ whole genome shotgun (WGS) entry which is preliminary data.</text>
</comment>
<organism evidence="2 3">
    <name type="scientific">Halobellus rarus</name>
    <dbReference type="NCBI Taxonomy" id="1126237"/>
    <lineage>
        <taxon>Archaea</taxon>
        <taxon>Methanobacteriati</taxon>
        <taxon>Methanobacteriota</taxon>
        <taxon>Stenosarchaea group</taxon>
        <taxon>Halobacteria</taxon>
        <taxon>Halobacteriales</taxon>
        <taxon>Haloferacaceae</taxon>
        <taxon>Halobellus</taxon>
    </lineage>
</organism>
<accession>A0ABD6CII6</accession>
<protein>
    <submittedName>
        <fullName evidence="2">Transglutaminase domain-containing protein</fullName>
    </submittedName>
</protein>
<dbReference type="InterPro" id="IPR038765">
    <property type="entry name" value="Papain-like_cys_pep_sf"/>
</dbReference>
<dbReference type="Gene3D" id="3.10.620.30">
    <property type="match status" value="1"/>
</dbReference>
<evidence type="ECO:0000313" key="2">
    <source>
        <dbReference type="EMBL" id="MFD1597501.1"/>
    </source>
</evidence>
<keyword evidence="3" id="KW-1185">Reference proteome</keyword>
<dbReference type="Proteomes" id="UP001597085">
    <property type="component" value="Unassembled WGS sequence"/>
</dbReference>
<name>A0ABD6CII6_9EURY</name>
<reference evidence="2 3" key="1">
    <citation type="journal article" date="2019" name="Int. J. Syst. Evol. Microbiol.">
        <title>The Global Catalogue of Microorganisms (GCM) 10K type strain sequencing project: providing services to taxonomists for standard genome sequencing and annotation.</title>
        <authorList>
            <consortium name="The Broad Institute Genomics Platform"/>
            <consortium name="The Broad Institute Genome Sequencing Center for Infectious Disease"/>
            <person name="Wu L."/>
            <person name="Ma J."/>
        </authorList>
    </citation>
    <scope>NUCLEOTIDE SEQUENCE [LARGE SCALE GENOMIC DNA]</scope>
    <source>
        <strain evidence="2 3">CGMCC 1.12121</strain>
    </source>
</reference>
<dbReference type="AlphaFoldDB" id="A0ABD6CII6"/>
<evidence type="ECO:0000313" key="3">
    <source>
        <dbReference type="Proteomes" id="UP001597085"/>
    </source>
</evidence>
<proteinExistence type="predicted"/>
<evidence type="ECO:0000259" key="1">
    <source>
        <dbReference type="Pfam" id="PF01841"/>
    </source>
</evidence>
<gene>
    <name evidence="2" type="ORF">ACFSBX_00740</name>
</gene>
<sequence>MKSLDWFASKVDDSDLEVQRLADELAAEWDEWPSPNTYQIGGIFEYVYENITYSPDPGGELYVSDPAELLETEKGDCDCQAVLLASLYSALDVPVRLTYCRNREREEHMFAETWCGHSSQWEKTAETLTDWYHSKVDRFVWVTQILRRGDEIAWVPADTTTGQHLGDPSGLIEAGFIDETPSGFDFYDAHTIRVN</sequence>